<feature type="binding site" evidence="2">
    <location>
        <position position="67"/>
    </location>
    <ligand>
        <name>substrate</name>
    </ligand>
</feature>
<dbReference type="KEGG" id="nwl:NWFMUON74_56450"/>
<reference evidence="3 4" key="1">
    <citation type="submission" date="2020-08" db="EMBL/GenBank/DDBJ databases">
        <title>Genome Sequencing of Nocardia wallacei strain FMUON74 and assembly.</title>
        <authorList>
            <person name="Toyokawa M."/>
            <person name="Uesaka K."/>
        </authorList>
    </citation>
    <scope>NUCLEOTIDE SEQUENCE [LARGE SCALE GENOMIC DNA]</scope>
    <source>
        <strain evidence="3 4">FMUON74</strain>
    </source>
</reference>
<dbReference type="InterPro" id="IPR051695">
    <property type="entry name" value="Phosphoglycerate_Mutase"/>
</dbReference>
<dbReference type="PROSITE" id="PS00175">
    <property type="entry name" value="PG_MUTASE"/>
    <property type="match status" value="1"/>
</dbReference>
<evidence type="ECO:0000313" key="3">
    <source>
        <dbReference type="EMBL" id="BCK57873.1"/>
    </source>
</evidence>
<evidence type="ECO:0000256" key="1">
    <source>
        <dbReference type="ARBA" id="ARBA00022801"/>
    </source>
</evidence>
<dbReference type="SUPFAM" id="SSF53254">
    <property type="entry name" value="Phosphoglycerate mutase-like"/>
    <property type="match status" value="1"/>
</dbReference>
<dbReference type="AlphaFoldDB" id="A0A7G1KUK3"/>
<dbReference type="Gene3D" id="3.40.50.1240">
    <property type="entry name" value="Phosphoglycerate mutase-like"/>
    <property type="match status" value="1"/>
</dbReference>
<feature type="binding site" evidence="2">
    <location>
        <begin position="12"/>
        <end position="19"/>
    </location>
    <ligand>
        <name>substrate</name>
    </ligand>
</feature>
<dbReference type="PANTHER" id="PTHR46517:SF1">
    <property type="entry name" value="FRUCTOSE-2,6-BISPHOSPHATASE TIGAR"/>
    <property type="match status" value="1"/>
</dbReference>
<dbReference type="InterPro" id="IPR013078">
    <property type="entry name" value="His_Pase_superF_clade-1"/>
</dbReference>
<evidence type="ECO:0000313" key="4">
    <source>
        <dbReference type="Proteomes" id="UP000516173"/>
    </source>
</evidence>
<dbReference type="Pfam" id="PF00300">
    <property type="entry name" value="His_Phos_1"/>
    <property type="match status" value="1"/>
</dbReference>
<proteinExistence type="predicted"/>
<organism evidence="3 4">
    <name type="scientific">Nocardia wallacei</name>
    <dbReference type="NCBI Taxonomy" id="480035"/>
    <lineage>
        <taxon>Bacteria</taxon>
        <taxon>Bacillati</taxon>
        <taxon>Actinomycetota</taxon>
        <taxon>Actinomycetes</taxon>
        <taxon>Mycobacteriales</taxon>
        <taxon>Nocardiaceae</taxon>
        <taxon>Nocardia</taxon>
    </lineage>
</organism>
<dbReference type="GO" id="GO:0043456">
    <property type="term" value="P:regulation of pentose-phosphate shunt"/>
    <property type="evidence" value="ECO:0007669"/>
    <property type="project" value="TreeGrafter"/>
</dbReference>
<dbReference type="GO" id="GO:0045820">
    <property type="term" value="P:negative regulation of glycolytic process"/>
    <property type="evidence" value="ECO:0007669"/>
    <property type="project" value="TreeGrafter"/>
</dbReference>
<dbReference type="RefSeq" id="WP_187684716.1">
    <property type="nucleotide sequence ID" value="NZ_AP023396.1"/>
</dbReference>
<dbReference type="GO" id="GO:0005829">
    <property type="term" value="C:cytosol"/>
    <property type="evidence" value="ECO:0007669"/>
    <property type="project" value="TreeGrafter"/>
</dbReference>
<accession>A0A7G1KUK3</accession>
<keyword evidence="4" id="KW-1185">Reference proteome</keyword>
<dbReference type="EMBL" id="AP023396">
    <property type="protein sequence ID" value="BCK57873.1"/>
    <property type="molecule type" value="Genomic_DNA"/>
</dbReference>
<dbReference type="InterPro" id="IPR001345">
    <property type="entry name" value="PG/BPGM_mutase_AS"/>
</dbReference>
<dbReference type="Proteomes" id="UP000516173">
    <property type="component" value="Chromosome"/>
</dbReference>
<dbReference type="SMART" id="SM00855">
    <property type="entry name" value="PGAM"/>
    <property type="match status" value="1"/>
</dbReference>
<keyword evidence="1" id="KW-0378">Hydrolase</keyword>
<gene>
    <name evidence="3" type="ORF">NWFMUON74_56450</name>
</gene>
<protein>
    <submittedName>
        <fullName evidence="3">Phosphoglycerate mutase</fullName>
    </submittedName>
</protein>
<sequence>MADYPCRLILVRHGEAHCNVDNLVCGERSCTGLTERGRQQAEMLGEFLARGDDGRRISALYSTTAARARHTAESVGKALGRTVIPELLAPNYGAAEGKPWPEVIAAFGQTPALAPHLPLAEGAESWITLVQRTGRELEAIVRRHYGETVMVVGHEETVVAAAQHFLQLLPWSRAEVTFGVDFTSQTVWQRERLSWCDPEAERWRWRLVRANDVGHLGETVRPSPMYVS</sequence>
<dbReference type="CDD" id="cd07067">
    <property type="entry name" value="HP_PGM_like"/>
    <property type="match status" value="1"/>
</dbReference>
<dbReference type="InterPro" id="IPR029033">
    <property type="entry name" value="His_PPase_superfam"/>
</dbReference>
<dbReference type="GO" id="GO:0004331">
    <property type="term" value="F:fructose-2,6-bisphosphate 2-phosphatase activity"/>
    <property type="evidence" value="ECO:0007669"/>
    <property type="project" value="TreeGrafter"/>
</dbReference>
<evidence type="ECO:0000256" key="2">
    <source>
        <dbReference type="PIRSR" id="PIRSR613078-2"/>
    </source>
</evidence>
<dbReference type="PANTHER" id="PTHR46517">
    <property type="entry name" value="FRUCTOSE-2,6-BISPHOSPHATASE TIGAR"/>
    <property type="match status" value="1"/>
</dbReference>
<name>A0A7G1KUK3_9NOCA</name>
<dbReference type="GeneID" id="80350081"/>